<keyword evidence="1" id="KW-0560">Oxidoreductase</keyword>
<evidence type="ECO:0000313" key="2">
    <source>
        <dbReference type="Proteomes" id="UP001149860"/>
    </source>
</evidence>
<dbReference type="Proteomes" id="UP001149860">
    <property type="component" value="Chromosome"/>
</dbReference>
<protein>
    <submittedName>
        <fullName evidence="1">NADP-dependent oxidoreductase</fullName>
        <ecNumber evidence="1">1.-.-.-</ecNumber>
    </submittedName>
</protein>
<organism evidence="1 2">
    <name type="scientific">Lentilactobacillus terminaliae</name>
    <dbReference type="NCBI Taxonomy" id="3003483"/>
    <lineage>
        <taxon>Bacteria</taxon>
        <taxon>Bacillati</taxon>
        <taxon>Bacillota</taxon>
        <taxon>Bacilli</taxon>
        <taxon>Lactobacillales</taxon>
        <taxon>Lactobacillaceae</taxon>
        <taxon>Lentilactobacillus</taxon>
    </lineage>
</organism>
<reference evidence="1" key="1">
    <citation type="submission" date="2024-08" db="EMBL/GenBank/DDBJ databases">
        <title>Lentilactobacillus sp. nov., isolated from tree bark.</title>
        <authorList>
            <person name="Phuengjayaem S."/>
            <person name="Tanasupawat S."/>
        </authorList>
    </citation>
    <scope>NUCLEOTIDE SEQUENCE</scope>
    <source>
        <strain evidence="1">SPB1-3</strain>
    </source>
</reference>
<dbReference type="EMBL" id="CP168151">
    <property type="protein sequence ID" value="XFD39500.1"/>
    <property type="molecule type" value="Genomic_DNA"/>
</dbReference>
<keyword evidence="2" id="KW-1185">Reference proteome</keyword>
<evidence type="ECO:0000313" key="1">
    <source>
        <dbReference type="EMBL" id="XFD39500.1"/>
    </source>
</evidence>
<accession>A0ACD5DEM8</accession>
<name>A0ACD5DEM8_9LACO</name>
<dbReference type="EC" id="1.-.-.-" evidence="1"/>
<proteinExistence type="predicted"/>
<sequence length="318" mass="35293">MKAAQIKKYSKTINVQINNIDKPEPISNEVLIKVSYAAVNPLDIMNVHGSVRLMQNYSMPLTLGNEVSGVITEIGNEVNNFKIGDKVYARLPLDKIGGFAEYVAVRASEISNIPNNLTLKQAVAVPLTGLTAYQGLVEELQVKPHKTLFIPGGSGSFGQLAVPVAKSMGLQVIVSGNARMKDHILKLGADQYIDYRKDDYWDLLKDIDYVIDTRGGSELDREMSIMKPGGRILSLIAGPNRQFAVSNNLAAWKTILFGVVGRKLDKIARKHQVEYRFIFVRSNGQQLEKITEIVEKNNIIPQIDSHEFSLDQIQSALE</sequence>
<gene>
    <name evidence="1" type="ORF">O0236_008885</name>
</gene>